<dbReference type="InterPro" id="IPR013087">
    <property type="entry name" value="Znf_C2H2_type"/>
</dbReference>
<dbReference type="PANTHER" id="PTHR14196">
    <property type="entry name" value="ODD-SKIPPED - RELATED"/>
    <property type="match status" value="1"/>
</dbReference>
<evidence type="ECO:0000313" key="8">
    <source>
        <dbReference type="EMBL" id="CAI9560175.1"/>
    </source>
</evidence>
<dbReference type="PROSITE" id="PS50157">
    <property type="entry name" value="ZINC_FINGER_C2H2_2"/>
    <property type="match status" value="1"/>
</dbReference>
<proteinExistence type="predicted"/>
<name>A0ABN9CKF9_9NEOB</name>
<evidence type="ECO:0000256" key="5">
    <source>
        <dbReference type="PROSITE-ProRule" id="PRU00042"/>
    </source>
</evidence>
<comment type="caution">
    <text evidence="8">The sequence shown here is derived from an EMBL/GenBank/DDBJ whole genome shotgun (WGS) entry which is preliminary data.</text>
</comment>
<keyword evidence="2" id="KW-0677">Repeat</keyword>
<dbReference type="PANTHER" id="PTHR14196:SF12">
    <property type="entry name" value="ZINC FINGER PROTEIN 208-LIKE"/>
    <property type="match status" value="1"/>
</dbReference>
<dbReference type="Proteomes" id="UP001162483">
    <property type="component" value="Unassembled WGS sequence"/>
</dbReference>
<dbReference type="InterPro" id="IPR036236">
    <property type="entry name" value="Znf_C2H2_sf"/>
</dbReference>
<feature type="compositionally biased region" description="Basic and acidic residues" evidence="6">
    <location>
        <begin position="107"/>
        <end position="118"/>
    </location>
</feature>
<keyword evidence="1" id="KW-0479">Metal-binding</keyword>
<dbReference type="SUPFAM" id="SSF57667">
    <property type="entry name" value="beta-beta-alpha zinc fingers"/>
    <property type="match status" value="1"/>
</dbReference>
<dbReference type="Pfam" id="PF00096">
    <property type="entry name" value="zf-C2H2"/>
    <property type="match status" value="1"/>
</dbReference>
<evidence type="ECO:0000313" key="9">
    <source>
        <dbReference type="Proteomes" id="UP001162483"/>
    </source>
</evidence>
<dbReference type="Gene3D" id="3.30.160.60">
    <property type="entry name" value="Classic Zinc Finger"/>
    <property type="match status" value="1"/>
</dbReference>
<evidence type="ECO:0000256" key="3">
    <source>
        <dbReference type="ARBA" id="ARBA00022771"/>
    </source>
</evidence>
<feature type="region of interest" description="Disordered" evidence="6">
    <location>
        <begin position="343"/>
        <end position="366"/>
    </location>
</feature>
<keyword evidence="3 5" id="KW-0863">Zinc-finger</keyword>
<evidence type="ECO:0000259" key="7">
    <source>
        <dbReference type="PROSITE" id="PS50157"/>
    </source>
</evidence>
<evidence type="ECO:0000256" key="4">
    <source>
        <dbReference type="ARBA" id="ARBA00022833"/>
    </source>
</evidence>
<dbReference type="PROSITE" id="PS00028">
    <property type="entry name" value="ZINC_FINGER_C2H2_1"/>
    <property type="match status" value="1"/>
</dbReference>
<feature type="region of interest" description="Disordered" evidence="6">
    <location>
        <begin position="1"/>
        <end position="118"/>
    </location>
</feature>
<evidence type="ECO:0000256" key="2">
    <source>
        <dbReference type="ARBA" id="ARBA00022737"/>
    </source>
</evidence>
<dbReference type="InterPro" id="IPR050717">
    <property type="entry name" value="C2H2-ZF_Transcription_Reg"/>
</dbReference>
<feature type="domain" description="C2H2-type" evidence="7">
    <location>
        <begin position="284"/>
        <end position="311"/>
    </location>
</feature>
<dbReference type="EMBL" id="CATNWA010010611">
    <property type="protein sequence ID" value="CAI9560175.1"/>
    <property type="molecule type" value="Genomic_DNA"/>
</dbReference>
<feature type="compositionally biased region" description="Basic and acidic residues" evidence="6">
    <location>
        <begin position="52"/>
        <end position="83"/>
    </location>
</feature>
<sequence>DGSKCKEEKVPTDGSKCKEEKVTTDGSKCKKEKVTTDGSKFKEENVSTNGSKCKEENVSTDGSKCKEEKVPTDGSKCKEEKVPTDGSSNRNPPEKCPHPLYSWDSTQEDHITPHHHQGEDLNLKAKCIGEEEVCMEVDPPCEENRVPPEICTDGSSRRILPEKRHHRLTTQKDLSIPHRDQDEEMDNFQVVVIKEEKEENLAFPMMTREEEIPAEIGTDGNYIRKTADRYLSSSQNHVSQNSDVSPESPENFLYTPDINLGLYIADISPDSGKSSGGNRGDRLYRCSECNKSFCQNAALVRHQRNHTGEKPFPCAECGGRVLPVSRSWWNIGGFTRAKSRSPVWSAESVSRRDQVSSFTARPTEAP</sequence>
<organism evidence="8 9">
    <name type="scientific">Staurois parvus</name>
    <dbReference type="NCBI Taxonomy" id="386267"/>
    <lineage>
        <taxon>Eukaryota</taxon>
        <taxon>Metazoa</taxon>
        <taxon>Chordata</taxon>
        <taxon>Craniata</taxon>
        <taxon>Vertebrata</taxon>
        <taxon>Euteleostomi</taxon>
        <taxon>Amphibia</taxon>
        <taxon>Batrachia</taxon>
        <taxon>Anura</taxon>
        <taxon>Neobatrachia</taxon>
        <taxon>Ranoidea</taxon>
        <taxon>Ranidae</taxon>
        <taxon>Staurois</taxon>
    </lineage>
</organism>
<dbReference type="SMART" id="SM00355">
    <property type="entry name" value="ZnF_C2H2"/>
    <property type="match status" value="1"/>
</dbReference>
<protein>
    <recommendedName>
        <fullName evidence="7">C2H2-type domain-containing protein</fullName>
    </recommendedName>
</protein>
<accession>A0ABN9CKF9</accession>
<evidence type="ECO:0000256" key="6">
    <source>
        <dbReference type="SAM" id="MobiDB-lite"/>
    </source>
</evidence>
<feature type="non-terminal residue" evidence="8">
    <location>
        <position position="1"/>
    </location>
</feature>
<reference evidence="8" key="1">
    <citation type="submission" date="2023-05" db="EMBL/GenBank/DDBJ databases">
        <authorList>
            <person name="Stuckert A."/>
        </authorList>
    </citation>
    <scope>NUCLEOTIDE SEQUENCE</scope>
</reference>
<keyword evidence="4" id="KW-0862">Zinc</keyword>
<keyword evidence="9" id="KW-1185">Reference proteome</keyword>
<evidence type="ECO:0000256" key="1">
    <source>
        <dbReference type="ARBA" id="ARBA00022723"/>
    </source>
</evidence>
<feature type="compositionally biased region" description="Basic and acidic residues" evidence="6">
    <location>
        <begin position="1"/>
        <end position="45"/>
    </location>
</feature>
<gene>
    <name evidence="8" type="ORF">SPARVUS_LOCUS5194497</name>
</gene>